<feature type="transmembrane region" description="Helical" evidence="7">
    <location>
        <begin position="12"/>
        <end position="33"/>
    </location>
</feature>
<comment type="caution">
    <text evidence="9">The sequence shown here is derived from an EMBL/GenBank/DDBJ whole genome shotgun (WGS) entry which is preliminary data.</text>
</comment>
<dbReference type="GO" id="GO:0005886">
    <property type="term" value="C:plasma membrane"/>
    <property type="evidence" value="ECO:0007669"/>
    <property type="project" value="UniProtKB-SubCell"/>
</dbReference>
<name>A0A4R3L8W1_9BACL</name>
<keyword evidence="5 7" id="KW-1133">Transmembrane helix</keyword>
<dbReference type="Proteomes" id="UP000294937">
    <property type="component" value="Unassembled WGS sequence"/>
</dbReference>
<keyword evidence="3" id="KW-1003">Cell membrane</keyword>
<organism evidence="9 10">
    <name type="scientific">Hazenella coriacea</name>
    <dbReference type="NCBI Taxonomy" id="1179467"/>
    <lineage>
        <taxon>Bacteria</taxon>
        <taxon>Bacillati</taxon>
        <taxon>Bacillota</taxon>
        <taxon>Bacilli</taxon>
        <taxon>Bacillales</taxon>
        <taxon>Thermoactinomycetaceae</taxon>
        <taxon>Hazenella</taxon>
    </lineage>
</organism>
<evidence type="ECO:0000256" key="2">
    <source>
        <dbReference type="ARBA" id="ARBA00007362"/>
    </source>
</evidence>
<proteinExistence type="inferred from homology"/>
<gene>
    <name evidence="9" type="ORF">EDD58_101104</name>
</gene>
<evidence type="ECO:0000256" key="5">
    <source>
        <dbReference type="ARBA" id="ARBA00022989"/>
    </source>
</evidence>
<comment type="similarity">
    <text evidence="2">Belongs to the EamA transporter family.</text>
</comment>
<evidence type="ECO:0000256" key="7">
    <source>
        <dbReference type="SAM" id="Phobius"/>
    </source>
</evidence>
<dbReference type="PANTHER" id="PTHR42920">
    <property type="entry name" value="OS03G0707200 PROTEIN-RELATED"/>
    <property type="match status" value="1"/>
</dbReference>
<evidence type="ECO:0000313" key="9">
    <source>
        <dbReference type="EMBL" id="TCS96471.1"/>
    </source>
</evidence>
<accession>A0A4R3L8W1</accession>
<evidence type="ECO:0000256" key="1">
    <source>
        <dbReference type="ARBA" id="ARBA00004651"/>
    </source>
</evidence>
<dbReference type="OrthoDB" id="9804865at2"/>
<comment type="subcellular location">
    <subcellularLocation>
        <location evidence="1">Cell membrane</location>
        <topology evidence="1">Multi-pass membrane protein</topology>
    </subcellularLocation>
</comment>
<feature type="transmembrane region" description="Helical" evidence="7">
    <location>
        <begin position="181"/>
        <end position="204"/>
    </location>
</feature>
<dbReference type="RefSeq" id="WP_131922885.1">
    <property type="nucleotide sequence ID" value="NZ_SMAG01000001.1"/>
</dbReference>
<evidence type="ECO:0000256" key="4">
    <source>
        <dbReference type="ARBA" id="ARBA00022692"/>
    </source>
</evidence>
<feature type="domain" description="EamA" evidence="8">
    <location>
        <begin position="155"/>
        <end position="292"/>
    </location>
</feature>
<feature type="transmembrane region" description="Helical" evidence="7">
    <location>
        <begin position="128"/>
        <end position="145"/>
    </location>
</feature>
<feature type="transmembrane region" description="Helical" evidence="7">
    <location>
        <begin position="250"/>
        <end position="270"/>
    </location>
</feature>
<sequence length="312" mass="34654">MPFLQQHRWMADGIILLISFIWGATFVLVQDAIDTLPPFSFLTVRFGMATLLLFLFVLITRAEPSRETPRQTVWIGGMTLGIFLFLGYAFQTFSLLYTTSGKAGFLTGVSVVLVPVLSIFILKTRIKLAAIIGVSFAVIGLYLLTFQDFKAINQGDLLAFTCAIFFALQVIFTGKYSSRTSIFHLVTIQMATVTFLSGLFAFIFEPWQRIFQKDVILNPSVLIALLITAIFATALAFLGQTYVQRFTTPTRVALIFATEPVFAALADYWWQGVTLGGSALIGCLFILGGMILSEIPISLKKDRKKIGYKRSS</sequence>
<evidence type="ECO:0000259" key="8">
    <source>
        <dbReference type="Pfam" id="PF00892"/>
    </source>
</evidence>
<evidence type="ECO:0000313" key="10">
    <source>
        <dbReference type="Proteomes" id="UP000294937"/>
    </source>
</evidence>
<evidence type="ECO:0000256" key="6">
    <source>
        <dbReference type="ARBA" id="ARBA00023136"/>
    </source>
</evidence>
<feature type="transmembrane region" description="Helical" evidence="7">
    <location>
        <begin position="216"/>
        <end position="238"/>
    </location>
</feature>
<reference evidence="9 10" key="1">
    <citation type="submission" date="2019-03" db="EMBL/GenBank/DDBJ databases">
        <title>Genomic Encyclopedia of Type Strains, Phase IV (KMG-IV): sequencing the most valuable type-strain genomes for metagenomic binning, comparative biology and taxonomic classification.</title>
        <authorList>
            <person name="Goeker M."/>
        </authorList>
    </citation>
    <scope>NUCLEOTIDE SEQUENCE [LARGE SCALE GENOMIC DNA]</scope>
    <source>
        <strain evidence="9 10">DSM 45707</strain>
    </source>
</reference>
<dbReference type="PANTHER" id="PTHR42920:SF5">
    <property type="entry name" value="EAMA DOMAIN-CONTAINING PROTEIN"/>
    <property type="match status" value="1"/>
</dbReference>
<dbReference type="InterPro" id="IPR037185">
    <property type="entry name" value="EmrE-like"/>
</dbReference>
<keyword evidence="10" id="KW-1185">Reference proteome</keyword>
<dbReference type="EMBL" id="SMAG01000001">
    <property type="protein sequence ID" value="TCS96471.1"/>
    <property type="molecule type" value="Genomic_DNA"/>
</dbReference>
<dbReference type="InterPro" id="IPR051258">
    <property type="entry name" value="Diverse_Substrate_Transporter"/>
</dbReference>
<protein>
    <submittedName>
        <fullName evidence="9">Drug/metabolite transporter (DMT)-like permease</fullName>
    </submittedName>
</protein>
<feature type="transmembrane region" description="Helical" evidence="7">
    <location>
        <begin position="157"/>
        <end position="174"/>
    </location>
</feature>
<feature type="transmembrane region" description="Helical" evidence="7">
    <location>
        <begin position="72"/>
        <end position="91"/>
    </location>
</feature>
<dbReference type="Pfam" id="PF00892">
    <property type="entry name" value="EamA"/>
    <property type="match status" value="2"/>
</dbReference>
<evidence type="ECO:0000256" key="3">
    <source>
        <dbReference type="ARBA" id="ARBA00022475"/>
    </source>
</evidence>
<dbReference type="AlphaFoldDB" id="A0A4R3L8W1"/>
<dbReference type="InterPro" id="IPR000620">
    <property type="entry name" value="EamA_dom"/>
</dbReference>
<keyword evidence="6 7" id="KW-0472">Membrane</keyword>
<dbReference type="SUPFAM" id="SSF103481">
    <property type="entry name" value="Multidrug resistance efflux transporter EmrE"/>
    <property type="match status" value="2"/>
</dbReference>
<feature type="domain" description="EamA" evidence="8">
    <location>
        <begin position="12"/>
        <end position="145"/>
    </location>
</feature>
<keyword evidence="4 7" id="KW-0812">Transmembrane</keyword>
<feature type="transmembrane region" description="Helical" evidence="7">
    <location>
        <begin position="103"/>
        <end position="121"/>
    </location>
</feature>
<feature type="transmembrane region" description="Helical" evidence="7">
    <location>
        <begin position="39"/>
        <end position="60"/>
    </location>
</feature>
<feature type="transmembrane region" description="Helical" evidence="7">
    <location>
        <begin position="276"/>
        <end position="299"/>
    </location>
</feature>